<keyword evidence="2" id="KW-0547">Nucleotide-binding</keyword>
<keyword evidence="3" id="KW-1185">Reference proteome</keyword>
<dbReference type="InterPro" id="IPR007694">
    <property type="entry name" value="DNA_helicase_DnaB-like_C"/>
</dbReference>
<reference evidence="2 3" key="1">
    <citation type="submission" date="2016-10" db="EMBL/GenBank/DDBJ databases">
        <authorList>
            <person name="de Groot N.N."/>
        </authorList>
    </citation>
    <scope>NUCLEOTIDE SEQUENCE [LARGE SCALE GENOMIC DNA]</scope>
    <source>
        <strain evidence="2 3">A52C2</strain>
    </source>
</reference>
<dbReference type="GO" id="GO:0006260">
    <property type="term" value="P:DNA replication"/>
    <property type="evidence" value="ECO:0007669"/>
    <property type="project" value="InterPro"/>
</dbReference>
<dbReference type="SUPFAM" id="SSF52540">
    <property type="entry name" value="P-loop containing nucleoside triphosphate hydrolases"/>
    <property type="match status" value="1"/>
</dbReference>
<organism evidence="2 3">
    <name type="scientific">Faunimonas pinastri</name>
    <dbReference type="NCBI Taxonomy" id="1855383"/>
    <lineage>
        <taxon>Bacteria</taxon>
        <taxon>Pseudomonadati</taxon>
        <taxon>Pseudomonadota</taxon>
        <taxon>Alphaproteobacteria</taxon>
        <taxon>Hyphomicrobiales</taxon>
        <taxon>Afifellaceae</taxon>
        <taxon>Faunimonas</taxon>
    </lineage>
</organism>
<evidence type="ECO:0000313" key="3">
    <source>
        <dbReference type="Proteomes" id="UP000199647"/>
    </source>
</evidence>
<dbReference type="GO" id="GO:0005524">
    <property type="term" value="F:ATP binding"/>
    <property type="evidence" value="ECO:0007669"/>
    <property type="project" value="InterPro"/>
</dbReference>
<gene>
    <name evidence="2" type="ORF">SAMN05216548_114130</name>
</gene>
<dbReference type="Proteomes" id="UP000199647">
    <property type="component" value="Unassembled WGS sequence"/>
</dbReference>
<sequence>MALALVKDEELEESVADDETSASVTGYDFDEDFQIKIVALALRDAGFAQRTDGLIRPEYFENEADAAITKVALDYYDTYKRTPDRKSIGTLLKSAVLDRRIRKDLVDDVRERIKTVLAADISDREFVADNVARFARHRAYETAILEAAELLIKGDYDKIEKIVQKAQDVGISEEGEAYDYWAEIENRTTERVDLAAGLIKPDGISTGIADLDKYLYHQGWGRKELSVLMGAAKAGKSMSLGEFGKNASLLGYNVYYASLEVSRKIIADRVDANVADTAIRLLKDSPHTVKGKIDAAGKKAGKFFIEDFPSGTLKVSALRRRLEQFRRKGISFDLIIVDYADIMAAERFTGDLKDDMRQIYIDLRAIAFTYNAAVLTATQTNREGAKATVAKMTDVAEDFNKIRTADIVISINAVEEERKSGEARLYFAAHRNGESNFTLRIKQDREKMKFLTKVLGKE</sequence>
<keyword evidence="2" id="KW-0378">Hydrolase</keyword>
<proteinExistence type="predicted"/>
<dbReference type="Gene3D" id="3.40.50.300">
    <property type="entry name" value="P-loop containing nucleotide triphosphate hydrolases"/>
    <property type="match status" value="1"/>
</dbReference>
<keyword evidence="2" id="KW-0067">ATP-binding</keyword>
<feature type="domain" description="SF4 helicase" evidence="1">
    <location>
        <begin position="203"/>
        <end position="450"/>
    </location>
</feature>
<keyword evidence="2" id="KW-0347">Helicase</keyword>
<evidence type="ECO:0000259" key="1">
    <source>
        <dbReference type="Pfam" id="PF03796"/>
    </source>
</evidence>
<dbReference type="RefSeq" id="WP_092498645.1">
    <property type="nucleotide sequence ID" value="NZ_FOFG01000014.1"/>
</dbReference>
<dbReference type="OrthoDB" id="8478084at2"/>
<dbReference type="InterPro" id="IPR027417">
    <property type="entry name" value="P-loop_NTPase"/>
</dbReference>
<protein>
    <submittedName>
        <fullName evidence="2">Replicative DNA helicase</fullName>
    </submittedName>
</protein>
<dbReference type="AlphaFoldDB" id="A0A1H9N0C4"/>
<dbReference type="GO" id="GO:0003678">
    <property type="term" value="F:DNA helicase activity"/>
    <property type="evidence" value="ECO:0007669"/>
    <property type="project" value="InterPro"/>
</dbReference>
<dbReference type="EMBL" id="FOFG01000014">
    <property type="protein sequence ID" value="SER29426.1"/>
    <property type="molecule type" value="Genomic_DNA"/>
</dbReference>
<accession>A0A1H9N0C4</accession>
<dbReference type="STRING" id="1855383.SAMN05216548_114130"/>
<dbReference type="Pfam" id="PF03796">
    <property type="entry name" value="DnaB_C"/>
    <property type="match status" value="1"/>
</dbReference>
<evidence type="ECO:0000313" key="2">
    <source>
        <dbReference type="EMBL" id="SER29426.1"/>
    </source>
</evidence>
<name>A0A1H9N0C4_9HYPH</name>